<dbReference type="InterPro" id="IPR013783">
    <property type="entry name" value="Ig-like_fold"/>
</dbReference>
<organism evidence="7 8">
    <name type="scientific">Erinaceus europaeus</name>
    <name type="common">Western European hedgehog</name>
    <dbReference type="NCBI Taxonomy" id="9365"/>
    <lineage>
        <taxon>Eukaryota</taxon>
        <taxon>Metazoa</taxon>
        <taxon>Chordata</taxon>
        <taxon>Craniata</taxon>
        <taxon>Vertebrata</taxon>
        <taxon>Euteleostomi</taxon>
        <taxon>Mammalia</taxon>
        <taxon>Eutheria</taxon>
        <taxon>Laurasiatheria</taxon>
        <taxon>Eulipotyphla</taxon>
        <taxon>Erinaceidae</taxon>
        <taxon>Erinaceinae</taxon>
        <taxon>Erinaceus</taxon>
    </lineage>
</organism>
<dbReference type="InterPro" id="IPR007110">
    <property type="entry name" value="Ig-like_dom"/>
</dbReference>
<feature type="domain" description="Ig-like" evidence="6">
    <location>
        <begin position="126"/>
        <end position="199"/>
    </location>
</feature>
<dbReference type="Gene3D" id="2.60.40.10">
    <property type="entry name" value="Immunoglobulins"/>
    <property type="match status" value="2"/>
</dbReference>
<evidence type="ECO:0000256" key="5">
    <source>
        <dbReference type="SAM" id="SignalP"/>
    </source>
</evidence>
<dbReference type="Proteomes" id="UP001652624">
    <property type="component" value="Chromosome 2"/>
</dbReference>
<evidence type="ECO:0000313" key="8">
    <source>
        <dbReference type="RefSeq" id="XP_060031605.1"/>
    </source>
</evidence>
<feature type="domain" description="Ig-like" evidence="6">
    <location>
        <begin position="27"/>
        <end position="101"/>
    </location>
</feature>
<feature type="chain" id="PRO_5045743986" evidence="5">
    <location>
        <begin position="22"/>
        <end position="370"/>
    </location>
</feature>
<keyword evidence="1" id="KW-1015">Disulfide bond</keyword>
<evidence type="ECO:0000256" key="2">
    <source>
        <dbReference type="ARBA" id="ARBA00023319"/>
    </source>
</evidence>
<feature type="region of interest" description="Disordered" evidence="3">
    <location>
        <begin position="311"/>
        <end position="370"/>
    </location>
</feature>
<evidence type="ECO:0000256" key="3">
    <source>
        <dbReference type="SAM" id="MobiDB-lite"/>
    </source>
</evidence>
<dbReference type="PROSITE" id="PS50835">
    <property type="entry name" value="IG_LIKE"/>
    <property type="match status" value="2"/>
</dbReference>
<reference evidence="7" key="1">
    <citation type="submission" date="2025-05" db="UniProtKB">
        <authorList>
            <consortium name="RefSeq"/>
        </authorList>
    </citation>
    <scope>NUCLEOTIDE SEQUENCE [LARGE SCALE GENOMIC DNA]</scope>
</reference>
<keyword evidence="4" id="KW-0472">Membrane</keyword>
<protein>
    <submittedName>
        <fullName evidence="8">Leukocyte immunoglobulin-like receptor subfamily B member 2 isoform X1</fullName>
    </submittedName>
</protein>
<evidence type="ECO:0000256" key="1">
    <source>
        <dbReference type="ARBA" id="ARBA00023157"/>
    </source>
</evidence>
<sequence length="370" mass="39584">MAGVLPTLLCLGWCLGWSVWAQMGNLPQPTLMALPGRFVLNMTPVTIQCRAPLGAEATAFRIYRDGSSEPRDTEQGPQPEDTGSLQITVMTADRAGQYHCQYGQHGHWSLPSVPLNLVMTGAYGQPTLSRTAGSEEAAVTAGAAVRLQCVSTIRFDVLVLSKEEDSTITFQNAGPQGKVCQSVFSLDNITSTQAGTYRCYGHFHTDPLLWSSPSDPLQLEVRALATDGPEHSESRPPTEAPGKAVPRDPRPPLETPKGPKPTTPELTSAVPEGSGFLKKYREVLIGVPVATVVLLLLLFLLLYCCKARSKASPEGRQPAGARATGGQVSQAKDPEEVTYSQVTCRAPAQGTGASRPTPTQTSEYVTLALK</sequence>
<dbReference type="GeneID" id="103124472"/>
<evidence type="ECO:0000256" key="4">
    <source>
        <dbReference type="SAM" id="Phobius"/>
    </source>
</evidence>
<dbReference type="PANTHER" id="PTHR11738:SF172">
    <property type="entry name" value="IG-LIKE DOMAIN-CONTAINING PROTEIN"/>
    <property type="match status" value="1"/>
</dbReference>
<feature type="region of interest" description="Disordered" evidence="3">
    <location>
        <begin position="226"/>
        <end position="270"/>
    </location>
</feature>
<proteinExistence type="predicted"/>
<accession>A0ABM3W4T5</accession>
<evidence type="ECO:0000259" key="6">
    <source>
        <dbReference type="PROSITE" id="PS50835"/>
    </source>
</evidence>
<feature type="signal peptide" evidence="5">
    <location>
        <begin position="1"/>
        <end position="21"/>
    </location>
</feature>
<keyword evidence="4" id="KW-1133">Transmembrane helix</keyword>
<dbReference type="SUPFAM" id="SSF48726">
    <property type="entry name" value="Immunoglobulin"/>
    <property type="match status" value="2"/>
</dbReference>
<feature type="transmembrane region" description="Helical" evidence="4">
    <location>
        <begin position="283"/>
        <end position="303"/>
    </location>
</feature>
<reference evidence="8" key="2">
    <citation type="submission" date="2025-08" db="UniProtKB">
        <authorList>
            <consortium name="RefSeq"/>
        </authorList>
    </citation>
    <scope>IDENTIFICATION</scope>
</reference>
<keyword evidence="4" id="KW-0812">Transmembrane</keyword>
<gene>
    <name evidence="8" type="primary">LOC103124472</name>
</gene>
<feature type="compositionally biased region" description="Pro residues" evidence="3">
    <location>
        <begin position="252"/>
        <end position="262"/>
    </location>
</feature>
<name>A0ABM3W4T5_ERIEU</name>
<dbReference type="PANTHER" id="PTHR11738">
    <property type="entry name" value="MHC CLASS I NK CELL RECEPTOR"/>
    <property type="match status" value="1"/>
</dbReference>
<dbReference type="RefSeq" id="XP_060031605.1">
    <property type="nucleotide sequence ID" value="XM_060175622.1"/>
</dbReference>
<evidence type="ECO:0000313" key="7">
    <source>
        <dbReference type="Proteomes" id="UP001652624"/>
    </source>
</evidence>
<keyword evidence="7" id="KW-1185">Reference proteome</keyword>
<feature type="compositionally biased region" description="Polar residues" evidence="3">
    <location>
        <begin position="351"/>
        <end position="364"/>
    </location>
</feature>
<dbReference type="InterPro" id="IPR050412">
    <property type="entry name" value="Ig-like_Receptors_ImmuneReg"/>
</dbReference>
<dbReference type="InterPro" id="IPR036179">
    <property type="entry name" value="Ig-like_dom_sf"/>
</dbReference>
<keyword evidence="2" id="KW-0393">Immunoglobulin domain</keyword>
<keyword evidence="5" id="KW-0732">Signal</keyword>